<dbReference type="InterPro" id="IPR003737">
    <property type="entry name" value="GlcNAc_PI_deacetylase-related"/>
</dbReference>
<dbReference type="EMBL" id="AP022599">
    <property type="protein sequence ID" value="BBY79574.1"/>
    <property type="molecule type" value="Genomic_DNA"/>
</dbReference>
<dbReference type="Pfam" id="PF02585">
    <property type="entry name" value="PIG-L"/>
    <property type="match status" value="1"/>
</dbReference>
<reference evidence="2 3" key="1">
    <citation type="journal article" date="2019" name="Emerg. Microbes Infect.">
        <title>Comprehensive subspecies identification of 175 nontuberculous mycobacteria species based on 7547 genomic profiles.</title>
        <authorList>
            <person name="Matsumoto Y."/>
            <person name="Kinjo T."/>
            <person name="Motooka D."/>
            <person name="Nabeya D."/>
            <person name="Jung N."/>
            <person name="Uechi K."/>
            <person name="Horii T."/>
            <person name="Iida T."/>
            <person name="Fujita J."/>
            <person name="Nakamura S."/>
        </authorList>
    </citation>
    <scope>NUCLEOTIDE SEQUENCE [LARGE SCALE GENOMIC DNA]</scope>
    <source>
        <strain evidence="2 3">JCM 6370</strain>
    </source>
</reference>
<dbReference type="GO" id="GO:0016137">
    <property type="term" value="P:glycoside metabolic process"/>
    <property type="evidence" value="ECO:0007669"/>
    <property type="project" value="UniProtKB-ARBA"/>
</dbReference>
<dbReference type="GO" id="GO:0016811">
    <property type="term" value="F:hydrolase activity, acting on carbon-nitrogen (but not peptide) bonds, in linear amides"/>
    <property type="evidence" value="ECO:0007669"/>
    <property type="project" value="TreeGrafter"/>
</dbReference>
<dbReference type="Gene3D" id="3.40.50.10320">
    <property type="entry name" value="LmbE-like"/>
    <property type="match status" value="1"/>
</dbReference>
<keyword evidence="1" id="KW-0862">Zinc</keyword>
<keyword evidence="3" id="KW-1185">Reference proteome</keyword>
<proteinExistence type="predicted"/>
<organism evidence="2 3">
    <name type="scientific">Mycolicibacterium pulveris</name>
    <name type="common">Mycobacterium pulveris</name>
    <dbReference type="NCBI Taxonomy" id="36813"/>
    <lineage>
        <taxon>Bacteria</taxon>
        <taxon>Bacillati</taxon>
        <taxon>Actinomycetota</taxon>
        <taxon>Actinomycetes</taxon>
        <taxon>Mycobacteriales</taxon>
        <taxon>Mycobacteriaceae</taxon>
        <taxon>Mycolicibacterium</taxon>
    </lineage>
</organism>
<dbReference type="RefSeq" id="WP_235674452.1">
    <property type="nucleotide sequence ID" value="NZ_AP022599.1"/>
</dbReference>
<dbReference type="PANTHER" id="PTHR12993:SF28">
    <property type="entry name" value="LMBE FAMILY PROTEIN"/>
    <property type="match status" value="1"/>
</dbReference>
<dbReference type="AlphaFoldDB" id="A0A7I7UDM1"/>
<dbReference type="InterPro" id="IPR024078">
    <property type="entry name" value="LmbE-like_dom_sf"/>
</dbReference>
<protein>
    <submittedName>
        <fullName evidence="2">GlcNAc-PI de-N-acetylase</fullName>
    </submittedName>
</protein>
<evidence type="ECO:0000313" key="2">
    <source>
        <dbReference type="EMBL" id="BBY79574.1"/>
    </source>
</evidence>
<dbReference type="SUPFAM" id="SSF102588">
    <property type="entry name" value="LmbE-like"/>
    <property type="match status" value="1"/>
</dbReference>
<dbReference type="Proteomes" id="UP000467252">
    <property type="component" value="Chromosome"/>
</dbReference>
<evidence type="ECO:0000313" key="3">
    <source>
        <dbReference type="Proteomes" id="UP000467252"/>
    </source>
</evidence>
<dbReference type="PANTHER" id="PTHR12993">
    <property type="entry name" value="N-ACETYLGLUCOSAMINYL-PHOSPHATIDYLINOSITOL DE-N-ACETYLASE-RELATED"/>
    <property type="match status" value="1"/>
</dbReference>
<name>A0A7I7UDM1_MYCPV</name>
<evidence type="ECO:0000256" key="1">
    <source>
        <dbReference type="ARBA" id="ARBA00022833"/>
    </source>
</evidence>
<accession>A0A7I7UDM1</accession>
<sequence length="227" mass="24794">MSAVEPFPRDWRSCLVLVPHPDDPEYGIGAAVAKWTSQGKTVHYALASRGEQGIAGMMPEQAGPLREIEQRRSAAIVGVEEVEFWASPDSEIRNTPALRATIVDTITRVKPDVVVTIYSGPEWGPGAPNQRDHIEFAKAVAQAYDSLSDPPRWLFENGPEMTHGESVDGYLDHAVASLAAHENYLRVLDPDTPVLEQARKQVEMATPPHPDFGGAPTVGFILKRPPA</sequence>
<gene>
    <name evidence="2" type="ORF">MPUL_07320</name>
</gene>